<sequence>MIAKNVIEIIKLIAKERFVRVTVIIVTLCVIALGVFLSPIAALVIYCSYISGYVISWFLVKYRNKTGIYFQRLNSFYKERFSTKTTIKHSCSICDNLSCRRHQQNASVTPWKHLHISKELNSAVENFYEKILENFVATWYTHFTDDTDFLNELRYCFRYAVASVVNRILELDIPDIITSKLVPCAIKHVDDFLYMQQIAKLKNIRFNEVIIEYMGKRLHIAATNRKSELEYLQHLSSALLINILPNTYLKCKNYSVMMREILAGWVFLPLMDVLANPNIINSLVILAITYKSKKVTKHQKEEYVEFLNNYITVDKKVSSFATNLNKIKNNTELLYAFMQFLKKQDNVNLLQFCLDVDDFNTKLLKPNLSKKQMEELHSDIVKLYNEYIENGSFNFISCPSSITNEFKKLINDVYTVDKLSYLSKLLYKAYDHTFTTLETNWLPQFFHSNEFYAHICGSKIVPTYSKHTVKMKKSSEYSNQSAVSKLSSGFGKIKGVLKSTQTVEGAFFPLEPQSVEDVRVDEMLLSECKTLFRDMSTWKVTVPSYQASPSNKVIYFYVNVERCDILSEDSKQSWVVLRKDQDFYTLKSKLVEFHGEHIANDSPLPSRKASSSVDNRMIKYEEFLKNLLSKPTLRGSDLLHSFLTTEEDFSIFIAANASNIQDIGNIYQSVAHKLRKEKGQHLDPFMATFLNSTGAGKHKNEKLELAEEGEEIDKLGLRYNEQVPPPKTYRNHIFNDNFGIQHKHLKETMSGSFNPEGLCECVFYLLKQIFKVPNGILRLYAAICSVGHNLVDLSCKIMIDRKLKSGLCQSNLTYLLKQLEAVIFNEHVTPTKEELEKRKQRAFQELENVFPSIVKKLLMCDMDSGLKVLLEILQQPHYNKQLVYNLLDIVLIEMYPMLEKNEDYY</sequence>
<dbReference type="GO" id="GO:0005770">
    <property type="term" value="C:late endosome"/>
    <property type="evidence" value="ECO:0007669"/>
    <property type="project" value="TreeGrafter"/>
</dbReference>
<reference evidence="5 6" key="1">
    <citation type="submission" date="2019-01" db="EMBL/GenBank/DDBJ databases">
        <authorList>
            <person name="Sayadi A."/>
        </authorList>
    </citation>
    <scope>NUCLEOTIDE SEQUENCE [LARGE SCALE GENOMIC DNA]</scope>
</reference>
<keyword evidence="1" id="KW-0812">Transmembrane</keyword>
<dbReference type="EMBL" id="CAACVG010008776">
    <property type="protein sequence ID" value="VEN51026.1"/>
    <property type="molecule type" value="Genomic_DNA"/>
</dbReference>
<evidence type="ECO:0000256" key="1">
    <source>
        <dbReference type="SAM" id="Phobius"/>
    </source>
</evidence>
<evidence type="ECO:0008006" key="7">
    <source>
        <dbReference type="Google" id="ProtNLM"/>
    </source>
</evidence>
<dbReference type="Pfam" id="PF00787">
    <property type="entry name" value="PX"/>
    <property type="match status" value="1"/>
</dbReference>
<dbReference type="Gene3D" id="1.10.167.10">
    <property type="entry name" value="Regulator of G-protein Signalling 4, domain 2"/>
    <property type="match status" value="1"/>
</dbReference>
<dbReference type="GO" id="GO:0035091">
    <property type="term" value="F:phosphatidylinositol binding"/>
    <property type="evidence" value="ECO:0007669"/>
    <property type="project" value="InterPro"/>
</dbReference>
<evidence type="ECO:0000313" key="5">
    <source>
        <dbReference type="EMBL" id="VEN51026.1"/>
    </source>
</evidence>
<dbReference type="OrthoDB" id="5957963at2759"/>
<keyword evidence="1" id="KW-0472">Membrane</keyword>
<dbReference type="PANTHER" id="PTHR22775:SF44">
    <property type="entry name" value="SORTING NEXIN-14"/>
    <property type="match status" value="1"/>
</dbReference>
<dbReference type="InterPro" id="IPR001683">
    <property type="entry name" value="PX_dom"/>
</dbReference>
<dbReference type="PANTHER" id="PTHR22775">
    <property type="entry name" value="SORTING NEXIN"/>
    <property type="match status" value="1"/>
</dbReference>
<evidence type="ECO:0000259" key="2">
    <source>
        <dbReference type="PROSITE" id="PS50132"/>
    </source>
</evidence>
<dbReference type="InterPro" id="IPR036871">
    <property type="entry name" value="PX_dom_sf"/>
</dbReference>
<dbReference type="Gene3D" id="3.30.1520.10">
    <property type="entry name" value="Phox-like domain"/>
    <property type="match status" value="1"/>
</dbReference>
<gene>
    <name evidence="5" type="ORF">CALMAC_LOCUS11605</name>
</gene>
<keyword evidence="1" id="KW-1133">Transmembrane helix</keyword>
<organism evidence="5 6">
    <name type="scientific">Callosobruchus maculatus</name>
    <name type="common">Southern cowpea weevil</name>
    <name type="synonym">Pulse bruchid</name>
    <dbReference type="NCBI Taxonomy" id="64391"/>
    <lineage>
        <taxon>Eukaryota</taxon>
        <taxon>Metazoa</taxon>
        <taxon>Ecdysozoa</taxon>
        <taxon>Arthropoda</taxon>
        <taxon>Hexapoda</taxon>
        <taxon>Insecta</taxon>
        <taxon>Pterygota</taxon>
        <taxon>Neoptera</taxon>
        <taxon>Endopterygota</taxon>
        <taxon>Coleoptera</taxon>
        <taxon>Polyphaga</taxon>
        <taxon>Cucujiformia</taxon>
        <taxon>Chrysomeloidea</taxon>
        <taxon>Chrysomelidae</taxon>
        <taxon>Bruchinae</taxon>
        <taxon>Bruchini</taxon>
        <taxon>Callosobruchus</taxon>
    </lineage>
</organism>
<feature type="domain" description="PXA" evidence="4">
    <location>
        <begin position="117"/>
        <end position="292"/>
    </location>
</feature>
<evidence type="ECO:0000259" key="4">
    <source>
        <dbReference type="PROSITE" id="PS51207"/>
    </source>
</evidence>
<keyword evidence="6" id="KW-1185">Reference proteome</keyword>
<dbReference type="SUPFAM" id="SSF48097">
    <property type="entry name" value="Regulator of G-protein signaling, RGS"/>
    <property type="match status" value="1"/>
</dbReference>
<dbReference type="PROSITE" id="PS50195">
    <property type="entry name" value="PX"/>
    <property type="match status" value="1"/>
</dbReference>
<proteinExistence type="predicted"/>
<protein>
    <recommendedName>
        <fullName evidence="7">PXA domain-containing protein</fullName>
    </recommendedName>
</protein>
<dbReference type="GO" id="GO:0097352">
    <property type="term" value="P:autophagosome maturation"/>
    <property type="evidence" value="ECO:0007669"/>
    <property type="project" value="TreeGrafter"/>
</dbReference>
<dbReference type="SUPFAM" id="SSF64268">
    <property type="entry name" value="PX domain"/>
    <property type="match status" value="1"/>
</dbReference>
<name>A0A653CT65_CALMS</name>
<dbReference type="InterPro" id="IPR016137">
    <property type="entry name" value="RGS"/>
</dbReference>
<feature type="domain" description="PX" evidence="3">
    <location>
        <begin position="534"/>
        <end position="650"/>
    </location>
</feature>
<dbReference type="AlphaFoldDB" id="A0A653CT65"/>
<dbReference type="SMART" id="SM00313">
    <property type="entry name" value="PXA"/>
    <property type="match status" value="1"/>
</dbReference>
<dbReference type="Pfam" id="PF02194">
    <property type="entry name" value="PXA"/>
    <property type="match status" value="1"/>
</dbReference>
<dbReference type="InterPro" id="IPR003114">
    <property type="entry name" value="Phox_assoc"/>
</dbReference>
<feature type="domain" description="RGS" evidence="2">
    <location>
        <begin position="323"/>
        <end position="455"/>
    </location>
</feature>
<evidence type="ECO:0000259" key="3">
    <source>
        <dbReference type="PROSITE" id="PS50195"/>
    </source>
</evidence>
<dbReference type="InterPro" id="IPR044926">
    <property type="entry name" value="RGS_subdomain_2"/>
</dbReference>
<accession>A0A653CT65</accession>
<dbReference type="SMART" id="SM00315">
    <property type="entry name" value="RGS"/>
    <property type="match status" value="1"/>
</dbReference>
<dbReference type="Proteomes" id="UP000410492">
    <property type="component" value="Unassembled WGS sequence"/>
</dbReference>
<dbReference type="PROSITE" id="PS50132">
    <property type="entry name" value="RGS"/>
    <property type="match status" value="1"/>
</dbReference>
<feature type="transmembrane region" description="Helical" evidence="1">
    <location>
        <begin position="18"/>
        <end position="37"/>
    </location>
</feature>
<dbReference type="PROSITE" id="PS51207">
    <property type="entry name" value="PXA"/>
    <property type="match status" value="1"/>
</dbReference>
<dbReference type="InterPro" id="IPR036305">
    <property type="entry name" value="RGS_sf"/>
</dbReference>
<evidence type="ECO:0000313" key="6">
    <source>
        <dbReference type="Proteomes" id="UP000410492"/>
    </source>
</evidence>
<dbReference type="Pfam" id="PF00615">
    <property type="entry name" value="RGS"/>
    <property type="match status" value="1"/>
</dbReference>